<proteinExistence type="predicted"/>
<evidence type="ECO:0000313" key="1">
    <source>
        <dbReference type="EMBL" id="VDP16161.1"/>
    </source>
</evidence>
<accession>A0A3P8B0N0</accession>
<dbReference type="WBParaSite" id="HPBE_0001968201-mRNA-1">
    <property type="protein sequence ID" value="HPBE_0001968201-mRNA-1"/>
    <property type="gene ID" value="HPBE_0001968201"/>
</dbReference>
<keyword evidence="2" id="KW-1185">Reference proteome</keyword>
<gene>
    <name evidence="1" type="ORF">HPBE_LOCUS19681</name>
</gene>
<evidence type="ECO:0000313" key="2">
    <source>
        <dbReference type="Proteomes" id="UP000050761"/>
    </source>
</evidence>
<reference evidence="1 2" key="1">
    <citation type="submission" date="2018-11" db="EMBL/GenBank/DDBJ databases">
        <authorList>
            <consortium name="Pathogen Informatics"/>
        </authorList>
    </citation>
    <scope>NUCLEOTIDE SEQUENCE [LARGE SCALE GENOMIC DNA]</scope>
</reference>
<dbReference type="AlphaFoldDB" id="A0A183GC20"/>
<evidence type="ECO:0000313" key="3">
    <source>
        <dbReference type="WBParaSite" id="HPBE_0001968201-mRNA-1"/>
    </source>
</evidence>
<dbReference type="OrthoDB" id="5824068at2759"/>
<dbReference type="Proteomes" id="UP000050761">
    <property type="component" value="Unassembled WGS sequence"/>
</dbReference>
<organism evidence="2 3">
    <name type="scientific">Heligmosomoides polygyrus</name>
    <name type="common">Parasitic roundworm</name>
    <dbReference type="NCBI Taxonomy" id="6339"/>
    <lineage>
        <taxon>Eukaryota</taxon>
        <taxon>Metazoa</taxon>
        <taxon>Ecdysozoa</taxon>
        <taxon>Nematoda</taxon>
        <taxon>Chromadorea</taxon>
        <taxon>Rhabditida</taxon>
        <taxon>Rhabditina</taxon>
        <taxon>Rhabditomorpha</taxon>
        <taxon>Strongyloidea</taxon>
        <taxon>Heligmosomidae</taxon>
        <taxon>Heligmosomoides</taxon>
    </lineage>
</organism>
<protein>
    <submittedName>
        <fullName evidence="3">Guanylate cyclase domain-containing protein</fullName>
    </submittedName>
</protein>
<dbReference type="EMBL" id="UZAH01031540">
    <property type="protein sequence ID" value="VDP16161.1"/>
    <property type="molecule type" value="Genomic_DNA"/>
</dbReference>
<sequence length="102" mass="11541">MYSGFTTKTSPFYNDVGINLNLSKTLFMRNGQVSDAQFCLDGTNRECYIYAYLGREINVANKLAAELSRRNIAAWGALKSIEEVVKKTKNVSTYSAIMFFLF</sequence>
<name>A0A183GC20_HELPZ</name>
<reference evidence="3" key="2">
    <citation type="submission" date="2019-09" db="UniProtKB">
        <authorList>
            <consortium name="WormBaseParasite"/>
        </authorList>
    </citation>
    <scope>IDENTIFICATION</scope>
</reference>
<accession>A0A183GC20</accession>